<dbReference type="KEGG" id="ffu:CLAFUR5_00555"/>
<reference evidence="2" key="1">
    <citation type="submission" date="2021-12" db="EMBL/GenBank/DDBJ databases">
        <authorList>
            <person name="Zaccaron A."/>
            <person name="Stergiopoulos I."/>
        </authorList>
    </citation>
    <scope>NUCLEOTIDE SEQUENCE</scope>
    <source>
        <strain evidence="2">Race5_Kim</strain>
    </source>
</reference>
<dbReference type="AlphaFoldDB" id="A0A9Q8P2X3"/>
<keyword evidence="1" id="KW-0812">Transmembrane</keyword>
<evidence type="ECO:0000256" key="1">
    <source>
        <dbReference type="SAM" id="Phobius"/>
    </source>
</evidence>
<dbReference type="GeneID" id="71980433"/>
<keyword evidence="1" id="KW-1133">Transmembrane helix</keyword>
<organism evidence="2 3">
    <name type="scientific">Passalora fulva</name>
    <name type="common">Tomato leaf mold</name>
    <name type="synonym">Cladosporium fulvum</name>
    <dbReference type="NCBI Taxonomy" id="5499"/>
    <lineage>
        <taxon>Eukaryota</taxon>
        <taxon>Fungi</taxon>
        <taxon>Dikarya</taxon>
        <taxon>Ascomycota</taxon>
        <taxon>Pezizomycotina</taxon>
        <taxon>Dothideomycetes</taxon>
        <taxon>Dothideomycetidae</taxon>
        <taxon>Mycosphaerellales</taxon>
        <taxon>Mycosphaerellaceae</taxon>
        <taxon>Fulvia</taxon>
    </lineage>
</organism>
<reference evidence="2" key="2">
    <citation type="journal article" date="2022" name="Microb. Genom.">
        <title>A chromosome-scale genome assembly of the tomato pathogen Cladosporium fulvum reveals a compartmentalized genome architecture and the presence of a dispensable chromosome.</title>
        <authorList>
            <person name="Zaccaron A.Z."/>
            <person name="Chen L.H."/>
            <person name="Samaras A."/>
            <person name="Stergiopoulos I."/>
        </authorList>
    </citation>
    <scope>NUCLEOTIDE SEQUENCE</scope>
    <source>
        <strain evidence="2">Race5_Kim</strain>
    </source>
</reference>
<dbReference type="Proteomes" id="UP000756132">
    <property type="component" value="Chromosome 1"/>
</dbReference>
<proteinExistence type="predicted"/>
<name>A0A9Q8P2X3_PASFU</name>
<keyword evidence="1" id="KW-0472">Membrane</keyword>
<feature type="transmembrane region" description="Helical" evidence="1">
    <location>
        <begin position="306"/>
        <end position="328"/>
    </location>
</feature>
<accession>A0A9Q8P2X3</accession>
<keyword evidence="3" id="KW-1185">Reference proteome</keyword>
<evidence type="ECO:0000313" key="2">
    <source>
        <dbReference type="EMBL" id="UJO11338.1"/>
    </source>
</evidence>
<dbReference type="OrthoDB" id="2101715at2759"/>
<evidence type="ECO:0000313" key="3">
    <source>
        <dbReference type="Proteomes" id="UP000756132"/>
    </source>
</evidence>
<dbReference type="RefSeq" id="XP_047755704.1">
    <property type="nucleotide sequence ID" value="XM_047899703.1"/>
</dbReference>
<feature type="transmembrane region" description="Helical" evidence="1">
    <location>
        <begin position="278"/>
        <end position="300"/>
    </location>
</feature>
<sequence length="394" mass="44240">MACHMSYDSRPCLSRLASAQHASLVTLCSQPSTCKFGIISQNFNITSMHDLSRIWASIEDDEMLKLTNLLEWINVQIPFGRWQLFEFNDLWIVPPFVKHDQQDAFSAHWTKRIPILQTRSPAELVANSITSTLQSLSDQDDWNVIDINSGSGGPIPVVESLVNRQRLQEGHNPIPFLLTDLSPNLDAWITLSAKSDNLSFVPQSVDAAKPAFSIISATTNGDKDAALKQGYESDGRKVLRTYCAAFHHFNDEMATGVLKSTMQTSDAFAVIELQERTFLSLALVLLEALIMYCLAVFWFWNDGTHLFSTYIMPILPVTQILDGIVTCLRTRTFEEILRLIPNGKGQEVAKVERDGSVVISNWRFKHERILHTWPLGYTNVITGTSMSHLSPEPG</sequence>
<dbReference type="EMBL" id="CP090163">
    <property type="protein sequence ID" value="UJO11338.1"/>
    <property type="molecule type" value="Genomic_DNA"/>
</dbReference>
<protein>
    <submittedName>
        <fullName evidence="2">Uncharacterized protein</fullName>
    </submittedName>
</protein>
<gene>
    <name evidence="2" type="ORF">CLAFUR5_00555</name>
</gene>